<evidence type="ECO:0000256" key="8">
    <source>
        <dbReference type="ARBA" id="ARBA00022679"/>
    </source>
</evidence>
<evidence type="ECO:0000256" key="14">
    <source>
        <dbReference type="HAMAP-Rule" id="MF_01520"/>
    </source>
</evidence>
<dbReference type="HAMAP" id="MF_01520">
    <property type="entry name" value="IspDF"/>
    <property type="match status" value="1"/>
</dbReference>
<dbReference type="PANTHER" id="PTHR43181:SF1">
    <property type="entry name" value="2-C-METHYL-D-ERYTHRITOL 2,4-CYCLODIPHOSPHATE SYNTHASE, CHLOROPLASTIC"/>
    <property type="match status" value="1"/>
</dbReference>
<evidence type="ECO:0000313" key="17">
    <source>
        <dbReference type="Proteomes" id="UP000270743"/>
    </source>
</evidence>
<feature type="binding site" evidence="14">
    <location>
        <begin position="279"/>
        <end position="281"/>
    </location>
    <ligand>
        <name>4-CDP-2-C-methyl-D-erythritol 2-phosphate</name>
        <dbReference type="ChEBI" id="CHEBI:57919"/>
    </ligand>
</feature>
<feature type="binding site" evidence="14">
    <location>
        <position position="362"/>
    </location>
    <ligand>
        <name>4-CDP-2-C-methyl-D-erythritol 2-phosphate</name>
        <dbReference type="ChEBI" id="CHEBI:57919"/>
    </ligand>
</feature>
<evidence type="ECO:0000256" key="11">
    <source>
        <dbReference type="ARBA" id="ARBA00023229"/>
    </source>
</evidence>
<comment type="function">
    <text evidence="14">Bifunctional enzyme that catalyzes the formation of 4-diphosphocytidyl-2-C-methyl-D-erythritol from CTP and 2-C-methyl-D-erythritol 4-phosphate (MEP) (IspD), and catalyzes the conversion of 4-diphosphocytidyl-2-C-methyl-D-erythritol 2-phosphate (CDP-ME2P) to 2-C-methyl-D-erythritol 2,4-cyclodiphosphate (ME-CPP) with a corresponding release of cytidine 5-monophosphate (CMP) (IspF).</text>
</comment>
<dbReference type="NCBIfam" id="NF006899">
    <property type="entry name" value="PRK09382.1"/>
    <property type="match status" value="1"/>
</dbReference>
<dbReference type="InterPro" id="IPR029044">
    <property type="entry name" value="Nucleotide-diphossugar_trans"/>
</dbReference>
<comment type="cofactor">
    <cofactor evidence="3 14">
        <name>a divalent metal cation</name>
        <dbReference type="ChEBI" id="CHEBI:60240"/>
    </cofactor>
</comment>
<comment type="similarity">
    <text evidence="14">In the N-terminal section; belongs to the IspD/TarI cytidylyltransferase family. IspD subfamily.</text>
</comment>
<dbReference type="GO" id="GO:0016114">
    <property type="term" value="P:terpenoid biosynthetic process"/>
    <property type="evidence" value="ECO:0007669"/>
    <property type="project" value="InterPro"/>
</dbReference>
<dbReference type="Pfam" id="PF02542">
    <property type="entry name" value="YgbB"/>
    <property type="match status" value="1"/>
</dbReference>
<evidence type="ECO:0000256" key="3">
    <source>
        <dbReference type="ARBA" id="ARBA00001968"/>
    </source>
</evidence>
<evidence type="ECO:0000259" key="15">
    <source>
        <dbReference type="Pfam" id="PF02542"/>
    </source>
</evidence>
<dbReference type="SUPFAM" id="SSF53448">
    <property type="entry name" value="Nucleotide-diphospho-sugar transferases"/>
    <property type="match status" value="1"/>
</dbReference>
<dbReference type="PROSITE" id="PS01295">
    <property type="entry name" value="ISPD"/>
    <property type="match status" value="1"/>
</dbReference>
<comment type="pathway">
    <text evidence="5 14">Isoprenoid biosynthesis; isopentenyl diphosphate biosynthesis via DXP pathway; isopentenyl diphosphate from 1-deoxy-D-xylulose 5-phosphate: step 2/6.</text>
</comment>
<dbReference type="GO" id="GO:0008685">
    <property type="term" value="F:2-C-methyl-D-erythritol 2,4-cyclodiphosphate synthase activity"/>
    <property type="evidence" value="ECO:0007669"/>
    <property type="project" value="UniProtKB-UniRule"/>
</dbReference>
<feature type="binding site" evidence="14">
    <location>
        <position position="231"/>
    </location>
    <ligand>
        <name>a divalent metal cation</name>
        <dbReference type="ChEBI" id="CHEBI:60240"/>
    </ligand>
</feature>
<dbReference type="InterPro" id="IPR018294">
    <property type="entry name" value="ISPD_synthase_CS"/>
</dbReference>
<keyword evidence="10 14" id="KW-0479">Metal-binding</keyword>
<feature type="domain" description="2-C-methyl-D-erythritol 2,4-cyclodiphosphate synthase" evidence="15">
    <location>
        <begin position="224"/>
        <end position="377"/>
    </location>
</feature>
<dbReference type="InterPro" id="IPR003526">
    <property type="entry name" value="MECDP_synthase"/>
</dbReference>
<dbReference type="GO" id="GO:0046872">
    <property type="term" value="F:metal ion binding"/>
    <property type="evidence" value="ECO:0007669"/>
    <property type="project" value="UniProtKB-KW"/>
</dbReference>
<evidence type="ECO:0000256" key="6">
    <source>
        <dbReference type="ARBA" id="ARBA00008480"/>
    </source>
</evidence>
<dbReference type="PROSITE" id="PS01350">
    <property type="entry name" value="ISPF"/>
    <property type="match status" value="1"/>
</dbReference>
<evidence type="ECO:0000256" key="9">
    <source>
        <dbReference type="ARBA" id="ARBA00022695"/>
    </source>
</evidence>
<evidence type="ECO:0000256" key="10">
    <source>
        <dbReference type="ARBA" id="ARBA00022723"/>
    </source>
</evidence>
<keyword evidence="13 14" id="KW-0511">Multifunctional enzyme</keyword>
<dbReference type="CDD" id="cd00554">
    <property type="entry name" value="MECDP_synthase"/>
    <property type="match status" value="1"/>
</dbReference>
<sequence>MTVRAPAGYAAIVTAAGRGTRAGGEPKQWRDLAGRSVLARSLDAFAGFGRVVLVVHPDDMARALRDFAGGVTIVTGGDTRAASVMAGLEALQGQATHVLIHDGARPLVSDAVIRGVIDALQVGAPAAAPALPVTDALWRGGDNTVTATAPRDGLFRAQTPQGFALDQISKAHRLHPDNAADDVELALKAGIPVAITPGSEDNLKITFPADFARAERILGAAMDIRLGNGYDVHAFGPGDHVWLCGVRIAHEAGLVGHSDADVGMHALTDAIYGALAEGDIGRHFPPSDPQWKGADSAIFLRHAADLARERGFTFGNADVTLICEAPKIGPHAQAMQARLAQIMHVDPARISVKATTSERLGFTGRREGIAAIATAALMKA</sequence>
<feature type="site" description="Transition state stabilizer" evidence="14">
    <location>
        <position position="356"/>
    </location>
</feature>
<dbReference type="AlphaFoldDB" id="A0A3S5D480"/>
<dbReference type="GO" id="GO:0019288">
    <property type="term" value="P:isopentenyl diphosphate biosynthetic process, methylerythritol 4-phosphate pathway"/>
    <property type="evidence" value="ECO:0007669"/>
    <property type="project" value="UniProtKB-UniRule"/>
</dbReference>
<dbReference type="PANTHER" id="PTHR43181">
    <property type="entry name" value="2-C-METHYL-D-ERYTHRITOL 2,4-CYCLODIPHOSPHATE SYNTHASE, CHLOROPLASTIC"/>
    <property type="match status" value="1"/>
</dbReference>
<dbReference type="SUPFAM" id="SSF69765">
    <property type="entry name" value="IpsF-like"/>
    <property type="match status" value="1"/>
</dbReference>
<feature type="region of interest" description="2-C-methyl-D-erythritol 4-phosphate cytidylyltransferase" evidence="14">
    <location>
        <begin position="1"/>
        <end position="224"/>
    </location>
</feature>
<comment type="similarity">
    <text evidence="14">In the C-terminal section; belongs to the IspF family.</text>
</comment>
<keyword evidence="11 14" id="KW-0414">Isoprene biosynthesis</keyword>
<keyword evidence="8 14" id="KW-0808">Transferase</keyword>
<keyword evidence="12 14" id="KW-0456">Lyase</keyword>
<dbReference type="Proteomes" id="UP000270743">
    <property type="component" value="Unassembled WGS sequence"/>
</dbReference>
<evidence type="ECO:0000313" key="16">
    <source>
        <dbReference type="EMBL" id="VDS09948.1"/>
    </source>
</evidence>
<comment type="similarity">
    <text evidence="7">Belongs to the IspD/TarI cytidylyltransferase family. IspD subfamily.</text>
</comment>
<dbReference type="EC" id="2.7.7.60" evidence="14"/>
<evidence type="ECO:0000256" key="4">
    <source>
        <dbReference type="ARBA" id="ARBA00004709"/>
    </source>
</evidence>
<feature type="binding site" evidence="14">
    <location>
        <begin position="257"/>
        <end position="258"/>
    </location>
    <ligand>
        <name>4-CDP-2-C-methyl-D-erythritol 2-phosphate</name>
        <dbReference type="ChEBI" id="CHEBI:57919"/>
    </ligand>
</feature>
<keyword evidence="17" id="KW-1185">Reference proteome</keyword>
<dbReference type="CDD" id="cd02516">
    <property type="entry name" value="CDP-ME_synthetase"/>
    <property type="match status" value="1"/>
</dbReference>
<comment type="similarity">
    <text evidence="6">Belongs to the IspF family.</text>
</comment>
<evidence type="ECO:0000256" key="12">
    <source>
        <dbReference type="ARBA" id="ARBA00023239"/>
    </source>
</evidence>
<dbReference type="InterPro" id="IPR034683">
    <property type="entry name" value="IspD/TarI"/>
</dbReference>
<feature type="site" description="Transition state stabilizer" evidence="14">
    <location>
        <position position="27"/>
    </location>
</feature>
<dbReference type="NCBIfam" id="TIGR00151">
    <property type="entry name" value="ispF"/>
    <property type="match status" value="1"/>
</dbReference>
<feature type="binding site" evidence="14">
    <location>
        <position position="365"/>
    </location>
    <ligand>
        <name>4-CDP-2-C-methyl-D-erythritol 2-phosphate</name>
        <dbReference type="ChEBI" id="CHEBI:57919"/>
    </ligand>
</feature>
<evidence type="ECO:0000256" key="7">
    <source>
        <dbReference type="ARBA" id="ARBA00009789"/>
    </source>
</evidence>
<keyword evidence="9 14" id="KW-0548">Nucleotidyltransferase</keyword>
<feature type="site" description="Positions MEP for the nucleophilic attack" evidence="14">
    <location>
        <position position="151"/>
    </location>
</feature>
<dbReference type="RefSeq" id="WP_206436994.1">
    <property type="nucleotide sequence ID" value="NZ_UZWE01000046.1"/>
</dbReference>
<organism evidence="16 17">
    <name type="scientific">Paracoccus haematequi</name>
    <dbReference type="NCBI Taxonomy" id="2491866"/>
    <lineage>
        <taxon>Bacteria</taxon>
        <taxon>Pseudomonadati</taxon>
        <taxon>Pseudomonadota</taxon>
        <taxon>Alphaproteobacteria</taxon>
        <taxon>Rhodobacterales</taxon>
        <taxon>Paracoccaceae</taxon>
        <taxon>Paracoccus</taxon>
    </lineage>
</organism>
<feature type="binding site" evidence="14">
    <location>
        <position position="265"/>
    </location>
    <ligand>
        <name>a divalent metal cation</name>
        <dbReference type="ChEBI" id="CHEBI:60240"/>
    </ligand>
</feature>
<feature type="site" description="Positions MEP for the nucleophilic attack" evidence="14">
    <location>
        <position position="204"/>
    </location>
</feature>
<dbReference type="NCBIfam" id="TIGR00453">
    <property type="entry name" value="ispD"/>
    <property type="match status" value="1"/>
</dbReference>
<dbReference type="Gene3D" id="3.90.550.10">
    <property type="entry name" value="Spore Coat Polysaccharide Biosynthesis Protein SpsA, Chain A"/>
    <property type="match status" value="1"/>
</dbReference>
<dbReference type="InterPro" id="IPR001228">
    <property type="entry name" value="IspD"/>
</dbReference>
<accession>A0A3S5D480</accession>
<dbReference type="HAMAP" id="MF_00108">
    <property type="entry name" value="IspD"/>
    <property type="match status" value="1"/>
</dbReference>
<feature type="site" description="Transition state stabilizer" evidence="14">
    <location>
        <position position="257"/>
    </location>
</feature>
<feature type="binding site" evidence="14">
    <location>
        <begin position="231"/>
        <end position="233"/>
    </location>
    <ligand>
        <name>4-CDP-2-C-methyl-D-erythritol 2-phosphate</name>
        <dbReference type="ChEBI" id="CHEBI:57919"/>
    </ligand>
</feature>
<gene>
    <name evidence="14 16" type="primary">ispDF</name>
    <name evidence="16" type="ORF">PARHAE_03158</name>
</gene>
<comment type="pathway">
    <text evidence="4 14">Isoprenoid biosynthesis; isopentenyl diphosphate biosynthesis via DXP pathway; isopentenyl diphosphate from 1-deoxy-D-xylulose 5-phosphate: step 4/6.</text>
</comment>
<dbReference type="FunFam" id="3.30.1330.50:FF:000003">
    <property type="entry name" value="2-C-methyl-D-erythritol 2,4-cyclodiphosphate synthase"/>
    <property type="match status" value="1"/>
</dbReference>
<evidence type="ECO:0000256" key="5">
    <source>
        <dbReference type="ARBA" id="ARBA00004787"/>
    </source>
</evidence>
<evidence type="ECO:0000256" key="2">
    <source>
        <dbReference type="ARBA" id="ARBA00001282"/>
    </source>
</evidence>
<feature type="binding site" evidence="14">
    <location>
        <begin position="355"/>
        <end position="358"/>
    </location>
    <ligand>
        <name>4-CDP-2-C-methyl-D-erythritol 2-phosphate</name>
        <dbReference type="ChEBI" id="CHEBI:57919"/>
    </ligand>
</feature>
<dbReference type="InterPro" id="IPR036571">
    <property type="entry name" value="MECDP_synthase_sf"/>
</dbReference>
<evidence type="ECO:0000256" key="1">
    <source>
        <dbReference type="ARBA" id="ARBA00000200"/>
    </source>
</evidence>
<comment type="catalytic activity">
    <reaction evidence="1 14">
        <text>4-CDP-2-C-methyl-D-erythritol 2-phosphate = 2-C-methyl-D-erythritol 2,4-cyclic diphosphate + CMP</text>
        <dbReference type="Rhea" id="RHEA:23864"/>
        <dbReference type="ChEBI" id="CHEBI:57919"/>
        <dbReference type="ChEBI" id="CHEBI:58483"/>
        <dbReference type="ChEBI" id="CHEBI:60377"/>
        <dbReference type="EC" id="4.6.1.12"/>
    </reaction>
</comment>
<protein>
    <recommendedName>
        <fullName evidence="14">Bifunctional enzyme IspD/IspF</fullName>
    </recommendedName>
    <domain>
        <recommendedName>
            <fullName evidence="14">2-C-methyl-D-erythritol 4-phosphate cytidylyltransferase</fullName>
            <ecNumber evidence="14">2.7.7.60</ecNumber>
        </recommendedName>
        <alternativeName>
            <fullName evidence="14">4-diphosphocytidyl-2C-methyl-D-erythritol synthase</fullName>
        </alternativeName>
        <alternativeName>
            <fullName evidence="14">MEP cytidylyltransferase</fullName>
            <shortName evidence="14">MCT</shortName>
        </alternativeName>
    </domain>
    <domain>
        <recommendedName>
            <fullName evidence="14">2-C-methyl-D-erythritol 2,4-cyclodiphosphate synthase</fullName>
            <shortName evidence="14">MECDP-synthase</shortName>
            <shortName evidence="14">MECPP-synthase</shortName>
            <shortName evidence="14">MECPS</shortName>
            <ecNumber evidence="14">4.6.1.12</ecNumber>
        </recommendedName>
    </domain>
</protein>
<name>A0A3S5D480_9RHOB</name>
<reference evidence="16 17" key="1">
    <citation type="submission" date="2018-12" db="EMBL/GenBank/DDBJ databases">
        <authorList>
            <person name="Criscuolo A."/>
        </authorList>
    </citation>
    <scope>NUCLEOTIDE SEQUENCE [LARGE SCALE GENOMIC DNA]</scope>
    <source>
        <strain evidence="16">ACIP1116241</strain>
    </source>
</reference>
<feature type="binding site" evidence="14">
    <location>
        <position position="233"/>
    </location>
    <ligand>
        <name>a divalent metal cation</name>
        <dbReference type="ChEBI" id="CHEBI:60240"/>
    </ligand>
</feature>
<dbReference type="Pfam" id="PF01128">
    <property type="entry name" value="IspD"/>
    <property type="match status" value="1"/>
</dbReference>
<dbReference type="GO" id="GO:0050518">
    <property type="term" value="F:2-C-methyl-D-erythritol 4-phosphate cytidylyltransferase activity"/>
    <property type="evidence" value="ECO:0007669"/>
    <property type="project" value="UniProtKB-UniRule"/>
</dbReference>
<comment type="caution">
    <text evidence="14">Lacks conserved residue(s) required for the propagation of feature annotation.</text>
</comment>
<feature type="site" description="Transition state stabilizer" evidence="14">
    <location>
        <position position="21"/>
    </location>
</feature>
<dbReference type="UniPathway" id="UPA00056">
    <property type="reaction ID" value="UER00093"/>
</dbReference>
<evidence type="ECO:0000256" key="13">
    <source>
        <dbReference type="ARBA" id="ARBA00023268"/>
    </source>
</evidence>
<dbReference type="Gene3D" id="3.30.1330.50">
    <property type="entry name" value="2-C-methyl-D-erythritol 2,4-cyclodiphosphate synthase"/>
    <property type="match status" value="1"/>
</dbReference>
<dbReference type="InterPro" id="IPR026596">
    <property type="entry name" value="IspD/F"/>
</dbReference>
<feature type="region of interest" description="2-C-methyl-D-erythritol 2,4-cyclodiphosphate synthase" evidence="14">
    <location>
        <begin position="225"/>
        <end position="380"/>
    </location>
</feature>
<dbReference type="HAMAP" id="MF_00107">
    <property type="entry name" value="IspF"/>
    <property type="match status" value="1"/>
</dbReference>
<proteinExistence type="inferred from homology"/>
<dbReference type="EMBL" id="UZWE01000046">
    <property type="protein sequence ID" value="VDS09948.1"/>
    <property type="molecule type" value="Genomic_DNA"/>
</dbReference>
<comment type="catalytic activity">
    <reaction evidence="2 14">
        <text>2-C-methyl-D-erythritol 4-phosphate + CTP + H(+) = 4-CDP-2-C-methyl-D-erythritol + diphosphate</text>
        <dbReference type="Rhea" id="RHEA:13429"/>
        <dbReference type="ChEBI" id="CHEBI:15378"/>
        <dbReference type="ChEBI" id="CHEBI:33019"/>
        <dbReference type="ChEBI" id="CHEBI:37563"/>
        <dbReference type="ChEBI" id="CHEBI:57823"/>
        <dbReference type="ChEBI" id="CHEBI:58262"/>
        <dbReference type="EC" id="2.7.7.60"/>
    </reaction>
</comment>
<dbReference type="EC" id="4.6.1.12" evidence="14"/>
<dbReference type="InterPro" id="IPR020555">
    <property type="entry name" value="MECDP_synthase_CS"/>
</dbReference>